<proteinExistence type="inferred from homology"/>
<dbReference type="PANTHER" id="PTHR31595">
    <property type="entry name" value="LONG-CHAIN-ALCOHOL O-FATTY-ACYLTRANSFERASE 3-RELATED"/>
    <property type="match status" value="1"/>
</dbReference>
<accession>F4S4W6</accession>
<dbReference type="GeneID" id="18924530"/>
<dbReference type="VEuPathDB" id="FungiDB:MELLADRAFT_111951"/>
<sequence>MIERLKSAIMNDSVFQTFLNPQQPITCQTPSLSIIPILLLLFFQCSLLHPQLAFNQNLRLIRLILTPINFWSSLKISIDYCFKPLDQSGIFNFFFSCFGIHLSLKSLEWGLADDHQLKKIHQIRHEFDLDDDDSKKLKKNDDADESIENDKKSSDQLTLESWYIWTVDQFLSARGFQYGWGSHVQPNTRSAMEVFKRLVKVHIVHVAVVAYSVYIRDIGSISKVLDSIGLPNHLVFRILTDSISTFAFGLYIVSITDISYNYYTLLAYLISSFNQSLPNWIKTSYNLKLFLPLYNSPHLTNSLNDLWSLHWHQLFRRSFIFIGGIQFSKLFKFLGFNKQLQKIAGLLGCFLVSGIMHELAIHFVARSPHSNPHYFFNSSGFPGSLLYFMLQPSKQVT</sequence>
<comment type="subcellular location">
    <subcellularLocation>
        <location evidence="1">Membrane</location>
        <topology evidence="1">Multi-pass membrane protein</topology>
    </subcellularLocation>
</comment>
<dbReference type="AlphaFoldDB" id="F4S4W6"/>
<dbReference type="InParanoid" id="F4S4W6"/>
<feature type="domain" description="Wax synthase" evidence="9">
    <location>
        <begin position="292"/>
        <end position="374"/>
    </location>
</feature>
<keyword evidence="6 8" id="KW-1133">Transmembrane helix</keyword>
<dbReference type="EMBL" id="GL883149">
    <property type="protein sequence ID" value="EGG00312.1"/>
    <property type="molecule type" value="Genomic_DNA"/>
</dbReference>
<evidence type="ECO:0000256" key="3">
    <source>
        <dbReference type="ARBA" id="ARBA00007282"/>
    </source>
</evidence>
<feature type="transmembrane region" description="Helical" evidence="8">
    <location>
        <begin position="343"/>
        <end position="365"/>
    </location>
</feature>
<dbReference type="Proteomes" id="UP000001072">
    <property type="component" value="Unassembled WGS sequence"/>
</dbReference>
<dbReference type="InterPro" id="IPR044851">
    <property type="entry name" value="Wax_synthase"/>
</dbReference>
<evidence type="ECO:0000259" key="9">
    <source>
        <dbReference type="Pfam" id="PF13813"/>
    </source>
</evidence>
<evidence type="ECO:0000256" key="5">
    <source>
        <dbReference type="ARBA" id="ARBA00022692"/>
    </source>
</evidence>
<comment type="similarity">
    <text evidence="3">Belongs to the wax synthase family.</text>
</comment>
<evidence type="ECO:0000256" key="2">
    <source>
        <dbReference type="ARBA" id="ARBA00005179"/>
    </source>
</evidence>
<dbReference type="Pfam" id="PF13813">
    <property type="entry name" value="MBOAT_2"/>
    <property type="match status" value="1"/>
</dbReference>
<dbReference type="OrthoDB" id="1077582at2759"/>
<keyword evidence="11" id="KW-1185">Reference proteome</keyword>
<dbReference type="RefSeq" id="XP_007416511.1">
    <property type="nucleotide sequence ID" value="XM_007416449.1"/>
</dbReference>
<dbReference type="PANTHER" id="PTHR31595:SF57">
    <property type="entry name" value="OS04G0481900 PROTEIN"/>
    <property type="match status" value="1"/>
</dbReference>
<reference evidence="11" key="1">
    <citation type="journal article" date="2011" name="Proc. Natl. Acad. Sci. U.S.A.">
        <title>Obligate biotrophy features unraveled by the genomic analysis of rust fungi.</title>
        <authorList>
            <person name="Duplessis S."/>
            <person name="Cuomo C.A."/>
            <person name="Lin Y.-C."/>
            <person name="Aerts A."/>
            <person name="Tisserant E."/>
            <person name="Veneault-Fourrey C."/>
            <person name="Joly D.L."/>
            <person name="Hacquard S."/>
            <person name="Amselem J."/>
            <person name="Cantarel B.L."/>
            <person name="Chiu R."/>
            <person name="Coutinho P.M."/>
            <person name="Feau N."/>
            <person name="Field M."/>
            <person name="Frey P."/>
            <person name="Gelhaye E."/>
            <person name="Goldberg J."/>
            <person name="Grabherr M.G."/>
            <person name="Kodira C.D."/>
            <person name="Kohler A."/>
            <person name="Kuees U."/>
            <person name="Lindquist E.A."/>
            <person name="Lucas S.M."/>
            <person name="Mago R."/>
            <person name="Mauceli E."/>
            <person name="Morin E."/>
            <person name="Murat C."/>
            <person name="Pangilinan J.L."/>
            <person name="Park R."/>
            <person name="Pearson M."/>
            <person name="Quesneville H."/>
            <person name="Rouhier N."/>
            <person name="Sakthikumar S."/>
            <person name="Salamov A.A."/>
            <person name="Schmutz J."/>
            <person name="Selles B."/>
            <person name="Shapiro H."/>
            <person name="Tanguay P."/>
            <person name="Tuskan G.A."/>
            <person name="Henrissat B."/>
            <person name="Van de Peer Y."/>
            <person name="Rouze P."/>
            <person name="Ellis J.G."/>
            <person name="Dodds P.N."/>
            <person name="Schein J.E."/>
            <person name="Zhong S."/>
            <person name="Hamelin R.C."/>
            <person name="Grigoriev I.V."/>
            <person name="Szabo L.J."/>
            <person name="Martin F."/>
        </authorList>
    </citation>
    <scope>NUCLEOTIDE SEQUENCE [LARGE SCALE GENOMIC DNA]</scope>
    <source>
        <strain evidence="11">98AG31 / pathotype 3-4-7</strain>
    </source>
</reference>
<evidence type="ECO:0000256" key="4">
    <source>
        <dbReference type="ARBA" id="ARBA00022679"/>
    </source>
</evidence>
<feature type="transmembrane region" description="Helical" evidence="8">
    <location>
        <begin position="314"/>
        <end position="331"/>
    </location>
</feature>
<evidence type="ECO:0000256" key="8">
    <source>
        <dbReference type="SAM" id="Phobius"/>
    </source>
</evidence>
<evidence type="ECO:0000256" key="6">
    <source>
        <dbReference type="ARBA" id="ARBA00022989"/>
    </source>
</evidence>
<dbReference type="GO" id="GO:0006629">
    <property type="term" value="P:lipid metabolic process"/>
    <property type="evidence" value="ECO:0007669"/>
    <property type="project" value="InterPro"/>
</dbReference>
<name>F4S4W6_MELLP</name>
<keyword evidence="5 8" id="KW-0812">Transmembrane</keyword>
<gene>
    <name evidence="10" type="ORF">MELLADRAFT_111951</name>
</gene>
<evidence type="ECO:0000256" key="1">
    <source>
        <dbReference type="ARBA" id="ARBA00004141"/>
    </source>
</evidence>
<organism evidence="11">
    <name type="scientific">Melampsora larici-populina (strain 98AG31 / pathotype 3-4-7)</name>
    <name type="common">Poplar leaf rust fungus</name>
    <dbReference type="NCBI Taxonomy" id="747676"/>
    <lineage>
        <taxon>Eukaryota</taxon>
        <taxon>Fungi</taxon>
        <taxon>Dikarya</taxon>
        <taxon>Basidiomycota</taxon>
        <taxon>Pucciniomycotina</taxon>
        <taxon>Pucciniomycetes</taxon>
        <taxon>Pucciniales</taxon>
        <taxon>Melampsoraceae</taxon>
        <taxon>Melampsora</taxon>
    </lineage>
</organism>
<dbReference type="GO" id="GO:0008374">
    <property type="term" value="F:O-acyltransferase activity"/>
    <property type="evidence" value="ECO:0007669"/>
    <property type="project" value="InterPro"/>
</dbReference>
<dbReference type="KEGG" id="mlr:MELLADRAFT_111951"/>
<protein>
    <recommendedName>
        <fullName evidence="9">Wax synthase domain-containing protein</fullName>
    </recommendedName>
</protein>
<evidence type="ECO:0000313" key="11">
    <source>
        <dbReference type="Proteomes" id="UP000001072"/>
    </source>
</evidence>
<comment type="pathway">
    <text evidence="2">Secondary metabolite biosynthesis.</text>
</comment>
<dbReference type="InterPro" id="IPR032805">
    <property type="entry name" value="Wax_synthase_dom"/>
</dbReference>
<dbReference type="HOGENOM" id="CLU_030439_0_0_1"/>
<evidence type="ECO:0000313" key="10">
    <source>
        <dbReference type="EMBL" id="EGG00312.1"/>
    </source>
</evidence>
<keyword evidence="4" id="KW-0808">Transferase</keyword>
<evidence type="ECO:0000256" key="7">
    <source>
        <dbReference type="ARBA" id="ARBA00023136"/>
    </source>
</evidence>
<dbReference type="GO" id="GO:0016020">
    <property type="term" value="C:membrane"/>
    <property type="evidence" value="ECO:0007669"/>
    <property type="project" value="UniProtKB-SubCell"/>
</dbReference>
<keyword evidence="7 8" id="KW-0472">Membrane</keyword>